<keyword evidence="4" id="KW-0611">Plant defense</keyword>
<dbReference type="SMART" id="SM00369">
    <property type="entry name" value="LRR_TYP"/>
    <property type="match status" value="7"/>
</dbReference>
<name>A0ABD3KD42_EUCGL</name>
<comment type="similarity">
    <text evidence="1">Belongs to the disease resistance NB-LRR family.</text>
</comment>
<dbReference type="Pfam" id="PF23247">
    <property type="entry name" value="LRR_RPS2"/>
    <property type="match status" value="1"/>
</dbReference>
<evidence type="ECO:0000259" key="6">
    <source>
        <dbReference type="Pfam" id="PF23247"/>
    </source>
</evidence>
<evidence type="ECO:0000256" key="2">
    <source>
        <dbReference type="ARBA" id="ARBA00022614"/>
    </source>
</evidence>
<keyword evidence="2" id="KW-0433">Leucine-rich repeat</keyword>
<dbReference type="SUPFAM" id="SSF52058">
    <property type="entry name" value="L domain-like"/>
    <property type="match status" value="2"/>
</dbReference>
<organism evidence="7 8">
    <name type="scientific">Eucalyptus globulus</name>
    <name type="common">Tasmanian blue gum</name>
    <dbReference type="NCBI Taxonomy" id="34317"/>
    <lineage>
        <taxon>Eukaryota</taxon>
        <taxon>Viridiplantae</taxon>
        <taxon>Streptophyta</taxon>
        <taxon>Embryophyta</taxon>
        <taxon>Tracheophyta</taxon>
        <taxon>Spermatophyta</taxon>
        <taxon>Magnoliopsida</taxon>
        <taxon>eudicotyledons</taxon>
        <taxon>Gunneridae</taxon>
        <taxon>Pentapetalae</taxon>
        <taxon>rosids</taxon>
        <taxon>malvids</taxon>
        <taxon>Myrtales</taxon>
        <taxon>Myrtaceae</taxon>
        <taxon>Myrtoideae</taxon>
        <taxon>Eucalypteae</taxon>
        <taxon>Eucalyptus</taxon>
    </lineage>
</organism>
<dbReference type="Pfam" id="PF13855">
    <property type="entry name" value="LRR_8"/>
    <property type="match status" value="1"/>
</dbReference>
<sequence>MSSTQIADKKAKILELLRDKSVAKVIIQGEAGIGKTWMAKEISDSAIEEGLSCGCIWVCCTKKQHIRCIIEDIVHEFSPTHPSEELDEVNEGNDKTTGNSDVLKDKFLEIIREKTSSKDRGEKFLLIVLDDVPIEMKEAEITTELLASHGQKVKLLITRNCEHRQIVILEPAMSSTKVEETKAKILQLLDDESVAIVVIQGEAGVGKTRMAREMSECVMEKSLSCCNIWVSCTNKRDITCIYADIVHQLSPIPPSEEGDDSNEDTDKITKSSVVLKDKVLELIAKKTSEDQGEKFILIILDDVPTEMKEPDITTELLVPHGQKVKILITRRDYSGNDIEEAARIVEIEPFPSKELSTLLQNLVDKEIREVPNFETLSIAIAEKSRGLPAAIVMIAAALNSIARNKSSCWSLESALREIASGEGLPEDLPKMLHCCHDMLPSMENCFWHIRQFFLRHGGIHYNELIANWILEGYFSDNDHVENAYAKGHRVLMELLDRCLLKKLHSNIVSIEGLALKIPDYRYIRTSNLGLACAFDDGKWEGFGRIAWTDGMIQTLCRPKDQTITTLLIDGSRLSREVPETFFEPMKDLKILALFKPRFKSLPLPLLKMEKLLVLALRGSDLLESINEIDKLKALLILEISGARSLKTIPDDIFEHVVHIRTLNLSSVPINNLPSSFSQLNKLRWLILRDCPCLETLPNLTTLGNLEILDASGTNLKEFLDKCFAPLRKLQYLNLSETKIVRLPFICDAARLTWLLLQGCSCLFRLPRLPRSLQILDLSYSASTEIEPGLRATQKISNPDVTSLRHLDLRGCGALEKLPPTKAFEKLELLYVSYALNLKKIEDESFSHLKHLNILNLSNTKVETLPSLHRLGNLRHLLLKDCKLLKRLPIMEGLLRLEELDLSGASSLEEMGPESPDCEKFDLPNLQKLLLAGCDHLKKLPPLNSLEKLDILNISGCTLLNKIPDESFEHVPRLHLLDVSETKIEILPSVAKLGNLHCLILRHCHLLTTLTGLEYLTKLQELDLCGTSSLGEVKAKCLECMPQLQILKLSGLKVDELPSISNLPNLTQLSLSGCSGFAELPHLDALTKLRYLDLVGTEIKSLASIKTLGNLQRLSLKNCTSLESEELPPLEPDSCLEVLDLVGIRMNEFPYWIFEMTNLKCLRLPDLNVIRQVDWSKIKCLPEQVNWEECGIFKLEGIVTDSNRTFLSVRGTDFFQFLEQNSALRNTCFKRFHFSVYPPREQGKGGDIYRYRNDLDFRNIYNEIRHLPDPGQPDRVLAPAQPDWFPDPKQPDQLPDLGQPDWSLEFYGFESLHKYPREVIKHGNCISFIDDLCMSCLSDLGDDNLEALKGCWLERCNRIESIFAGSDVTTLWVANLPHLRSIYSETVQSKSPKNLKNLYIDCCPMLMWAFSSCQLPENLEVIQIKFCDKLETLVEHETSTECKLPNLKTLHLLGLPVLKRIGLQLLGNLEIVQIQNCDKVETLCDHEASRLCTLPKLHTLHLSELPFLKSIGISSASPGTCGVLECPNLKNLLIDFCPRIVSVSSSSRPPNDLEVIKIQHCDKLESLFEDITSAEFALPKLHTFHLLELPRLKRLGVSRAGSSLEPYIRGCPNLPKDLWNRQH</sequence>
<dbReference type="InterPro" id="IPR032675">
    <property type="entry name" value="LRR_dom_sf"/>
</dbReference>
<dbReference type="InterPro" id="IPR027417">
    <property type="entry name" value="P-loop_NTPase"/>
</dbReference>
<feature type="domain" description="NB-ARC" evidence="5">
    <location>
        <begin position="179"/>
        <end position="363"/>
    </location>
</feature>
<proteinExistence type="inferred from homology"/>
<evidence type="ECO:0000256" key="3">
    <source>
        <dbReference type="ARBA" id="ARBA00022737"/>
    </source>
</evidence>
<evidence type="ECO:0000256" key="1">
    <source>
        <dbReference type="ARBA" id="ARBA00008894"/>
    </source>
</evidence>
<evidence type="ECO:0000259" key="5">
    <source>
        <dbReference type="Pfam" id="PF00931"/>
    </source>
</evidence>
<dbReference type="InterPro" id="IPR050905">
    <property type="entry name" value="Plant_NBS-LRR"/>
</dbReference>
<dbReference type="InterPro" id="IPR057135">
    <property type="entry name" value="At4g27190-like_LRR"/>
</dbReference>
<evidence type="ECO:0000313" key="7">
    <source>
        <dbReference type="EMBL" id="KAL3737930.1"/>
    </source>
</evidence>
<evidence type="ECO:0008006" key="9">
    <source>
        <dbReference type="Google" id="ProtNLM"/>
    </source>
</evidence>
<dbReference type="InterPro" id="IPR003591">
    <property type="entry name" value="Leu-rich_rpt_typical-subtyp"/>
</dbReference>
<dbReference type="SUPFAM" id="SSF52540">
    <property type="entry name" value="P-loop containing nucleoside triphosphate hydrolases"/>
    <property type="match status" value="2"/>
</dbReference>
<dbReference type="SUPFAM" id="SSF52047">
    <property type="entry name" value="RNI-like"/>
    <property type="match status" value="1"/>
</dbReference>
<keyword evidence="8" id="KW-1185">Reference proteome</keyword>
<dbReference type="Pfam" id="PF00931">
    <property type="entry name" value="NB-ARC"/>
    <property type="match status" value="2"/>
</dbReference>
<keyword evidence="3" id="KW-0677">Repeat</keyword>
<dbReference type="Gene3D" id="3.40.50.300">
    <property type="entry name" value="P-loop containing nucleotide triphosphate hydrolases"/>
    <property type="match status" value="2"/>
</dbReference>
<dbReference type="InterPro" id="IPR001611">
    <property type="entry name" value="Leu-rich_rpt"/>
</dbReference>
<feature type="domain" description="NB-ARC" evidence="5">
    <location>
        <begin position="10"/>
        <end position="159"/>
    </location>
</feature>
<dbReference type="PANTHER" id="PTHR33463">
    <property type="entry name" value="NB-ARC DOMAIN-CONTAINING PROTEIN-RELATED"/>
    <property type="match status" value="1"/>
</dbReference>
<feature type="domain" description="Disease resistance protein At4g27190-like leucine-rich repeats" evidence="6">
    <location>
        <begin position="1462"/>
        <end position="1561"/>
    </location>
</feature>
<evidence type="ECO:0000313" key="8">
    <source>
        <dbReference type="Proteomes" id="UP001634007"/>
    </source>
</evidence>
<dbReference type="Gene3D" id="3.80.10.10">
    <property type="entry name" value="Ribonuclease Inhibitor"/>
    <property type="match status" value="5"/>
</dbReference>
<dbReference type="Proteomes" id="UP001634007">
    <property type="component" value="Unassembled WGS sequence"/>
</dbReference>
<dbReference type="PRINTS" id="PR00364">
    <property type="entry name" value="DISEASERSIST"/>
</dbReference>
<protein>
    <recommendedName>
        <fullName evidence="9">NB-ARC domain-containing protein</fullName>
    </recommendedName>
</protein>
<gene>
    <name evidence="7" type="ORF">ACJRO7_019452</name>
</gene>
<evidence type="ECO:0000256" key="4">
    <source>
        <dbReference type="ARBA" id="ARBA00022821"/>
    </source>
</evidence>
<dbReference type="EMBL" id="JBJKBG010000005">
    <property type="protein sequence ID" value="KAL3737930.1"/>
    <property type="molecule type" value="Genomic_DNA"/>
</dbReference>
<comment type="caution">
    <text evidence="7">The sequence shown here is derived from an EMBL/GenBank/DDBJ whole genome shotgun (WGS) entry which is preliminary data.</text>
</comment>
<dbReference type="InterPro" id="IPR002182">
    <property type="entry name" value="NB-ARC"/>
</dbReference>
<accession>A0ABD3KD42</accession>
<reference evidence="7 8" key="1">
    <citation type="submission" date="2024-11" db="EMBL/GenBank/DDBJ databases">
        <title>Chromosome-level genome assembly of Eucalyptus globulus Labill. provides insights into its genome evolution.</title>
        <authorList>
            <person name="Li X."/>
        </authorList>
    </citation>
    <scope>NUCLEOTIDE SEQUENCE [LARGE SCALE GENOMIC DNA]</scope>
    <source>
        <strain evidence="7">CL2024</strain>
        <tissue evidence="7">Fresh tender leaves</tissue>
    </source>
</reference>